<dbReference type="PROSITE" id="PS51212">
    <property type="entry name" value="WSC"/>
    <property type="match status" value="1"/>
</dbReference>
<keyword evidence="4" id="KW-1185">Reference proteome</keyword>
<evidence type="ECO:0000313" key="4">
    <source>
        <dbReference type="Proteomes" id="UP001285441"/>
    </source>
</evidence>
<feature type="signal peptide" evidence="1">
    <location>
        <begin position="1"/>
        <end position="18"/>
    </location>
</feature>
<dbReference type="InterPro" id="IPR002889">
    <property type="entry name" value="WSC_carb-bd"/>
</dbReference>
<dbReference type="PANTHER" id="PTHR43662">
    <property type="match status" value="1"/>
</dbReference>
<dbReference type="Pfam" id="PF01822">
    <property type="entry name" value="WSC"/>
    <property type="match status" value="1"/>
</dbReference>
<reference evidence="3" key="1">
    <citation type="journal article" date="2023" name="Mol. Phylogenet. Evol.">
        <title>Genome-scale phylogeny and comparative genomics of the fungal order Sordariales.</title>
        <authorList>
            <person name="Hensen N."/>
            <person name="Bonometti L."/>
            <person name="Westerberg I."/>
            <person name="Brannstrom I.O."/>
            <person name="Guillou S."/>
            <person name="Cros-Aarteil S."/>
            <person name="Calhoun S."/>
            <person name="Haridas S."/>
            <person name="Kuo A."/>
            <person name="Mondo S."/>
            <person name="Pangilinan J."/>
            <person name="Riley R."/>
            <person name="LaButti K."/>
            <person name="Andreopoulos B."/>
            <person name="Lipzen A."/>
            <person name="Chen C."/>
            <person name="Yan M."/>
            <person name="Daum C."/>
            <person name="Ng V."/>
            <person name="Clum A."/>
            <person name="Steindorff A."/>
            <person name="Ohm R.A."/>
            <person name="Martin F."/>
            <person name="Silar P."/>
            <person name="Natvig D.O."/>
            <person name="Lalanne C."/>
            <person name="Gautier V."/>
            <person name="Ament-Velasquez S.L."/>
            <person name="Kruys A."/>
            <person name="Hutchinson M.I."/>
            <person name="Powell A.J."/>
            <person name="Barry K."/>
            <person name="Miller A.N."/>
            <person name="Grigoriev I.V."/>
            <person name="Debuchy R."/>
            <person name="Gladieux P."/>
            <person name="Hiltunen Thoren M."/>
            <person name="Johannesson H."/>
        </authorList>
    </citation>
    <scope>NUCLEOTIDE SEQUENCE</scope>
    <source>
        <strain evidence="3">CBS 232.78</strain>
    </source>
</reference>
<evidence type="ECO:0000256" key="1">
    <source>
        <dbReference type="SAM" id="SignalP"/>
    </source>
</evidence>
<comment type="caution">
    <text evidence="3">The sequence shown here is derived from an EMBL/GenBank/DDBJ whole genome shotgun (WGS) entry which is preliminary data.</text>
</comment>
<evidence type="ECO:0000313" key="3">
    <source>
        <dbReference type="EMBL" id="KAK3387959.1"/>
    </source>
</evidence>
<feature type="domain" description="WSC" evidence="2">
    <location>
        <begin position="350"/>
        <end position="445"/>
    </location>
</feature>
<evidence type="ECO:0000259" key="2">
    <source>
        <dbReference type="PROSITE" id="PS51212"/>
    </source>
</evidence>
<dbReference type="EMBL" id="JAULSW010000003">
    <property type="protein sequence ID" value="KAK3387959.1"/>
    <property type="molecule type" value="Genomic_DNA"/>
</dbReference>
<protein>
    <recommendedName>
        <fullName evidence="2">WSC domain-containing protein</fullName>
    </recommendedName>
</protein>
<organism evidence="3 4">
    <name type="scientific">Podospora didyma</name>
    <dbReference type="NCBI Taxonomy" id="330526"/>
    <lineage>
        <taxon>Eukaryota</taxon>
        <taxon>Fungi</taxon>
        <taxon>Dikarya</taxon>
        <taxon>Ascomycota</taxon>
        <taxon>Pezizomycotina</taxon>
        <taxon>Sordariomycetes</taxon>
        <taxon>Sordariomycetidae</taxon>
        <taxon>Sordariales</taxon>
        <taxon>Podosporaceae</taxon>
        <taxon>Podospora</taxon>
    </lineage>
</organism>
<sequence>MKTQSLAVLSAFVSSSDAFLLMGQHIAHERVDPIVQPGVVSGHLHDVVGASTFGVNFDPAVWAKSNCSSMQVQENKSNYWMPSLMARNDNGTFSAIPLLETRVYYLNNHPDGTKVKAFPQGFRMLAGNPSATAPTGHMDLMSSSGFQCQNGRNDGRENIQPHLPYFECLDFTRLTLAFPDCWDGINLDSPDHKAHVTYRLGNGTCPLSHPVSMMEIDLELGYWTRGYRWDQLLLSTGDQAGYGLHADYLSFWDVDLLQRALDDPTCQHRENIFGDNAQCQALLPYRNDAAMQSCKLEAKIPQEETGITKPIPSLPGCNLPWNATKGEAKPSCPAAPATPAIGPAATPQSSWANLGCYTDSTTNRGLPIQLKSIPSGTMTIDKCVAACASKGYTFAGVEYSIECFCGNAIGGDSKKANQADCDMKCSGDASQLCGGGNRVNVYAKAIGVVDVY</sequence>
<proteinExistence type="predicted"/>
<name>A0AAE0NUV1_9PEZI</name>
<dbReference type="Pfam" id="PF09362">
    <property type="entry name" value="DUF1996"/>
    <property type="match status" value="1"/>
</dbReference>
<gene>
    <name evidence="3" type="ORF">B0H63DRAFT_431940</name>
</gene>
<dbReference type="Proteomes" id="UP001285441">
    <property type="component" value="Unassembled WGS sequence"/>
</dbReference>
<accession>A0AAE0NUV1</accession>
<reference evidence="3" key="2">
    <citation type="submission" date="2023-06" db="EMBL/GenBank/DDBJ databases">
        <authorList>
            <consortium name="Lawrence Berkeley National Laboratory"/>
            <person name="Haridas S."/>
            <person name="Hensen N."/>
            <person name="Bonometti L."/>
            <person name="Westerberg I."/>
            <person name="Brannstrom I.O."/>
            <person name="Guillou S."/>
            <person name="Cros-Aarteil S."/>
            <person name="Calhoun S."/>
            <person name="Kuo A."/>
            <person name="Mondo S."/>
            <person name="Pangilinan J."/>
            <person name="Riley R."/>
            <person name="LaButti K."/>
            <person name="Andreopoulos B."/>
            <person name="Lipzen A."/>
            <person name="Chen C."/>
            <person name="Yanf M."/>
            <person name="Daum C."/>
            <person name="Ng V."/>
            <person name="Clum A."/>
            <person name="Steindorff A."/>
            <person name="Ohm R."/>
            <person name="Martin F."/>
            <person name="Silar P."/>
            <person name="Natvig D."/>
            <person name="Lalanne C."/>
            <person name="Gautier V."/>
            <person name="Ament-velasquez S.L."/>
            <person name="Kruys A."/>
            <person name="Hutchinson M.I."/>
            <person name="Powell A.J."/>
            <person name="Barry K."/>
            <person name="Miller A.N."/>
            <person name="Grigoriev I.V."/>
            <person name="Debuchy R."/>
            <person name="Gladieux P."/>
            <person name="Thoren M.H."/>
            <person name="Johannesson H."/>
        </authorList>
    </citation>
    <scope>NUCLEOTIDE SEQUENCE</scope>
    <source>
        <strain evidence="3">CBS 232.78</strain>
    </source>
</reference>
<dbReference type="PANTHER" id="PTHR43662:SF3">
    <property type="entry name" value="DOMAIN PROTEIN, PUTATIVE (AFU_ORTHOLOGUE AFUA_6G11970)-RELATED"/>
    <property type="match status" value="1"/>
</dbReference>
<dbReference type="SMART" id="SM00321">
    <property type="entry name" value="WSC"/>
    <property type="match status" value="1"/>
</dbReference>
<dbReference type="AlphaFoldDB" id="A0AAE0NUV1"/>
<dbReference type="InterPro" id="IPR018535">
    <property type="entry name" value="DUF1996"/>
</dbReference>
<keyword evidence="1" id="KW-0732">Signal</keyword>
<feature type="chain" id="PRO_5042296080" description="WSC domain-containing protein" evidence="1">
    <location>
        <begin position="19"/>
        <end position="452"/>
    </location>
</feature>